<keyword evidence="5" id="KW-0808">Transferase</keyword>
<keyword evidence="9" id="KW-0694">RNA-binding</keyword>
<protein>
    <recommendedName>
        <fullName evidence="3">Small RNA 2'-O-methyltransferase</fullName>
        <ecNumber evidence="11">2.1.1.386</ecNumber>
    </recommendedName>
</protein>
<dbReference type="FunFam" id="3.40.50.150:FF:000124">
    <property type="entry name" value="HEN methyltransferase 1"/>
    <property type="match status" value="1"/>
</dbReference>
<evidence type="ECO:0000256" key="13">
    <source>
        <dbReference type="SAM" id="MobiDB-lite"/>
    </source>
</evidence>
<gene>
    <name evidence="14" type="ORF">OFUS_LOCUS25022</name>
</gene>
<evidence type="ECO:0000256" key="3">
    <source>
        <dbReference type="ARBA" id="ARBA00021330"/>
    </source>
</evidence>
<evidence type="ECO:0000256" key="7">
    <source>
        <dbReference type="ARBA" id="ARBA00022723"/>
    </source>
</evidence>
<organism evidence="14 15">
    <name type="scientific">Owenia fusiformis</name>
    <name type="common">Polychaete worm</name>
    <dbReference type="NCBI Taxonomy" id="6347"/>
    <lineage>
        <taxon>Eukaryota</taxon>
        <taxon>Metazoa</taxon>
        <taxon>Spiralia</taxon>
        <taxon>Lophotrochozoa</taxon>
        <taxon>Annelida</taxon>
        <taxon>Polychaeta</taxon>
        <taxon>Sedentaria</taxon>
        <taxon>Canalipalpata</taxon>
        <taxon>Sabellida</taxon>
        <taxon>Oweniida</taxon>
        <taxon>Oweniidae</taxon>
        <taxon>Owenia</taxon>
    </lineage>
</organism>
<evidence type="ECO:0000256" key="4">
    <source>
        <dbReference type="ARBA" id="ARBA00022603"/>
    </source>
</evidence>
<evidence type="ECO:0000256" key="6">
    <source>
        <dbReference type="ARBA" id="ARBA00022691"/>
    </source>
</evidence>
<evidence type="ECO:0000256" key="1">
    <source>
        <dbReference type="ARBA" id="ARBA00001946"/>
    </source>
</evidence>
<dbReference type="Pfam" id="PF13489">
    <property type="entry name" value="Methyltransf_23"/>
    <property type="match status" value="1"/>
</dbReference>
<reference evidence="14" key="1">
    <citation type="submission" date="2022-03" db="EMBL/GenBank/DDBJ databases">
        <authorList>
            <person name="Martin C."/>
        </authorList>
    </citation>
    <scope>NUCLEOTIDE SEQUENCE</scope>
</reference>
<dbReference type="GO" id="GO:0005634">
    <property type="term" value="C:nucleus"/>
    <property type="evidence" value="ECO:0007669"/>
    <property type="project" value="TreeGrafter"/>
</dbReference>
<comment type="similarity">
    <text evidence="2">Belongs to the methyltransferase superfamily. HEN1 family.</text>
</comment>
<dbReference type="GO" id="GO:0030422">
    <property type="term" value="P:siRNA processing"/>
    <property type="evidence" value="ECO:0007669"/>
    <property type="project" value="TreeGrafter"/>
</dbReference>
<feature type="compositionally biased region" description="Acidic residues" evidence="13">
    <location>
        <begin position="352"/>
        <end position="404"/>
    </location>
</feature>
<sequence length="498" mass="56883">MAQRDIEILKMDQNDTIHLSDDHMAESEEIEQLKAVPQAKDLPSDELETNEENDLEKDRLENENLLVGPKFDPPVYKQRYSRVAAILDSENVKSVIDFGCAECKFIQHLKQCNIEVVSGVDIDKSLLERSKYSLKPLITDYIIRRKDPLVMRTYQGSVIDYDARCIGYEAITMIEIIEHLESDVLNKVPQNVFGTLHPRIVIVTTPNSDFNVLFPDLEGFRHWDHKFEWSRDEFRNWCEEIIAIYPYMVRYEGIGSGPEGTDHLGSCSQMAIFTHLEDPSAVDQSQPLYLNMLKTQSVVSSSPQSPPSMDQPYQLICEEVHPHNESNLSENETFMLDLEYTIRQIAYRMQQDEDDDDNNNGDVDNNDENDDNNDGDDDNNDGDDDNNDGDDDNNDDYDTTTEDESSVKIPLTILLSFTKIKQSNKTASEVKESLLQAGYKIEKNSVIFPIDGSGSDTDQSFNVDDENLGGQFSDAEDDLSIENRYYGMYKGETTEDWD</sequence>
<evidence type="ECO:0000256" key="9">
    <source>
        <dbReference type="ARBA" id="ARBA00022884"/>
    </source>
</evidence>
<dbReference type="PANTHER" id="PTHR21404">
    <property type="entry name" value="HEN1"/>
    <property type="match status" value="1"/>
</dbReference>
<dbReference type="EMBL" id="CAIIXF020000012">
    <property type="protein sequence ID" value="CAH1801211.1"/>
    <property type="molecule type" value="Genomic_DNA"/>
</dbReference>
<dbReference type="SUPFAM" id="SSF53335">
    <property type="entry name" value="S-adenosyl-L-methionine-dependent methyltransferases"/>
    <property type="match status" value="1"/>
</dbReference>
<dbReference type="EC" id="2.1.1.386" evidence="11"/>
<evidence type="ECO:0000256" key="12">
    <source>
        <dbReference type="ARBA" id="ARBA00048418"/>
    </source>
</evidence>
<evidence type="ECO:0000256" key="10">
    <source>
        <dbReference type="ARBA" id="ARBA00023158"/>
    </source>
</evidence>
<dbReference type="GO" id="GO:0090486">
    <property type="term" value="F:small RNA 2'-O-methyltransferase activity"/>
    <property type="evidence" value="ECO:0007669"/>
    <property type="project" value="UniProtKB-EC"/>
</dbReference>
<keyword evidence="10" id="KW-0943">RNA-mediated gene silencing</keyword>
<feature type="region of interest" description="Disordered" evidence="13">
    <location>
        <begin position="33"/>
        <end position="56"/>
    </location>
</feature>
<dbReference type="Gene3D" id="3.40.50.150">
    <property type="entry name" value="Vaccinia Virus protein VP39"/>
    <property type="match status" value="1"/>
</dbReference>
<comment type="catalytic activity">
    <reaction evidence="12">
        <text>small RNA 3'-end nucleotide + S-adenosyl-L-methionine = small RNA 3'-end 2'-O-methylnucleotide + S-adenosyl-L-homocysteine + H(+)</text>
        <dbReference type="Rhea" id="RHEA:37887"/>
        <dbReference type="Rhea" id="RHEA-COMP:10415"/>
        <dbReference type="Rhea" id="RHEA-COMP:10416"/>
        <dbReference type="ChEBI" id="CHEBI:15378"/>
        <dbReference type="ChEBI" id="CHEBI:57856"/>
        <dbReference type="ChEBI" id="CHEBI:59789"/>
        <dbReference type="ChEBI" id="CHEBI:74896"/>
        <dbReference type="ChEBI" id="CHEBI:74898"/>
        <dbReference type="EC" id="2.1.1.386"/>
    </reaction>
</comment>
<comment type="cofactor">
    <cofactor evidence="1">
        <name>Mg(2+)</name>
        <dbReference type="ChEBI" id="CHEBI:18420"/>
    </cofactor>
</comment>
<dbReference type="GO" id="GO:0003723">
    <property type="term" value="F:RNA binding"/>
    <property type="evidence" value="ECO:0007669"/>
    <property type="project" value="UniProtKB-KW"/>
</dbReference>
<dbReference type="Proteomes" id="UP000749559">
    <property type="component" value="Unassembled WGS sequence"/>
</dbReference>
<dbReference type="PANTHER" id="PTHR21404:SF3">
    <property type="entry name" value="SMALL RNA 2'-O-METHYLTRANSFERASE"/>
    <property type="match status" value="1"/>
</dbReference>
<feature type="region of interest" description="Disordered" evidence="13">
    <location>
        <begin position="452"/>
        <end position="476"/>
    </location>
</feature>
<keyword evidence="4" id="KW-0489">Methyltransferase</keyword>
<evidence type="ECO:0000256" key="5">
    <source>
        <dbReference type="ARBA" id="ARBA00022679"/>
    </source>
</evidence>
<dbReference type="InterPro" id="IPR026610">
    <property type="entry name" value="Hen1"/>
</dbReference>
<evidence type="ECO:0000313" key="15">
    <source>
        <dbReference type="Proteomes" id="UP000749559"/>
    </source>
</evidence>
<evidence type="ECO:0000256" key="8">
    <source>
        <dbReference type="ARBA" id="ARBA00022842"/>
    </source>
</evidence>
<dbReference type="AlphaFoldDB" id="A0A8S4QB42"/>
<dbReference type="GO" id="GO:0046872">
    <property type="term" value="F:metal ion binding"/>
    <property type="evidence" value="ECO:0007669"/>
    <property type="project" value="UniProtKB-KW"/>
</dbReference>
<evidence type="ECO:0000313" key="14">
    <source>
        <dbReference type="EMBL" id="CAH1801211.1"/>
    </source>
</evidence>
<keyword evidence="6" id="KW-0949">S-adenosyl-L-methionine</keyword>
<keyword evidence="15" id="KW-1185">Reference proteome</keyword>
<dbReference type="GO" id="GO:0005737">
    <property type="term" value="C:cytoplasm"/>
    <property type="evidence" value="ECO:0007669"/>
    <property type="project" value="TreeGrafter"/>
</dbReference>
<dbReference type="GO" id="GO:0001510">
    <property type="term" value="P:RNA methylation"/>
    <property type="evidence" value="ECO:0007669"/>
    <property type="project" value="InterPro"/>
</dbReference>
<feature type="region of interest" description="Disordered" evidence="13">
    <location>
        <begin position="351"/>
        <end position="405"/>
    </location>
</feature>
<evidence type="ECO:0000256" key="11">
    <source>
        <dbReference type="ARBA" id="ARBA00035025"/>
    </source>
</evidence>
<keyword evidence="8" id="KW-0460">Magnesium</keyword>
<dbReference type="OrthoDB" id="2154311at2759"/>
<accession>A0A8S4QB42</accession>
<name>A0A8S4QB42_OWEFU</name>
<feature type="compositionally biased region" description="Acidic residues" evidence="13">
    <location>
        <begin position="44"/>
        <end position="55"/>
    </location>
</feature>
<proteinExistence type="inferred from homology"/>
<evidence type="ECO:0000256" key="2">
    <source>
        <dbReference type="ARBA" id="ARBA00009026"/>
    </source>
</evidence>
<dbReference type="GO" id="GO:0034587">
    <property type="term" value="P:piRNA processing"/>
    <property type="evidence" value="ECO:0007669"/>
    <property type="project" value="TreeGrafter"/>
</dbReference>
<comment type="caution">
    <text evidence="14">The sequence shown here is derived from an EMBL/GenBank/DDBJ whole genome shotgun (WGS) entry which is preliminary data.</text>
</comment>
<keyword evidence="7" id="KW-0479">Metal-binding</keyword>
<dbReference type="InterPro" id="IPR029063">
    <property type="entry name" value="SAM-dependent_MTases_sf"/>
</dbReference>